<dbReference type="Proteomes" id="UP000031278">
    <property type="component" value="Unassembled WGS sequence"/>
</dbReference>
<dbReference type="UniPathway" id="UPA00034">
    <property type="reaction ID" value="UER00015"/>
</dbReference>
<dbReference type="InterPro" id="IPR054352">
    <property type="entry name" value="ACT_Aspartokinase"/>
</dbReference>
<evidence type="ECO:0000313" key="12">
    <source>
        <dbReference type="EMBL" id="KHT62621.1"/>
    </source>
</evidence>
<dbReference type="PROSITE" id="PS00324">
    <property type="entry name" value="ASPARTOKINASE"/>
    <property type="match status" value="1"/>
</dbReference>
<dbReference type="GO" id="GO:0009088">
    <property type="term" value="P:threonine biosynthetic process"/>
    <property type="evidence" value="ECO:0007669"/>
    <property type="project" value="UniProtKB-UniPathway"/>
</dbReference>
<accession>A0A0B9GV53</accession>
<reference evidence="12 13" key="1">
    <citation type="submission" date="2014-12" db="EMBL/GenBank/DDBJ databases">
        <title>Genome sequencing of Photobacterium gaetbulicola AD005a.</title>
        <authorList>
            <person name="Adrian T.G.S."/>
            <person name="Chan K.G."/>
        </authorList>
    </citation>
    <scope>NUCLEOTIDE SEQUENCE [LARGE SCALE GENOMIC DNA]</scope>
    <source>
        <strain evidence="12 13">AD005a</strain>
    </source>
</reference>
<dbReference type="SUPFAM" id="SSF53633">
    <property type="entry name" value="Carbamate kinase-like"/>
    <property type="match status" value="1"/>
</dbReference>
<comment type="pathway">
    <text evidence="1 10">Amino-acid biosynthesis; L-lysine biosynthesis via DAP pathway; (S)-tetrahydrodipicolinate from L-aspartate: step 1/4.</text>
</comment>
<comment type="caution">
    <text evidence="12">The sequence shown here is derived from an EMBL/GenBank/DDBJ whole genome shotgun (WGS) entry which is preliminary data.</text>
</comment>
<dbReference type="RefSeq" id="WP_039464774.1">
    <property type="nucleotide sequence ID" value="NZ_JWLZ01000175.1"/>
</dbReference>
<comment type="catalytic activity">
    <reaction evidence="7 9">
        <text>L-aspartate + ATP = 4-phospho-L-aspartate + ADP</text>
        <dbReference type="Rhea" id="RHEA:23776"/>
        <dbReference type="ChEBI" id="CHEBI:29991"/>
        <dbReference type="ChEBI" id="CHEBI:30616"/>
        <dbReference type="ChEBI" id="CHEBI:57535"/>
        <dbReference type="ChEBI" id="CHEBI:456216"/>
        <dbReference type="EC" id="2.7.2.4"/>
    </reaction>
</comment>
<dbReference type="PIRSF" id="PIRSF000726">
    <property type="entry name" value="Asp_kin"/>
    <property type="match status" value="1"/>
</dbReference>
<keyword evidence="4 8" id="KW-0547">Nucleotide-binding</keyword>
<dbReference type="UniPathway" id="UPA00050">
    <property type="reaction ID" value="UER00461"/>
</dbReference>
<dbReference type="NCBIfam" id="NF006570">
    <property type="entry name" value="PRK09084.1"/>
    <property type="match status" value="1"/>
</dbReference>
<feature type="binding site" evidence="8">
    <location>
        <begin position="233"/>
        <end position="234"/>
    </location>
    <ligand>
        <name>ATP</name>
        <dbReference type="ChEBI" id="CHEBI:30616"/>
    </ligand>
</feature>
<dbReference type="InterPro" id="IPR042199">
    <property type="entry name" value="AsparK_Bifunc_asparK/hSer_DH"/>
</dbReference>
<dbReference type="SUPFAM" id="SSF55021">
    <property type="entry name" value="ACT-like"/>
    <property type="match status" value="2"/>
</dbReference>
<dbReference type="GO" id="GO:0009090">
    <property type="term" value="P:homoserine biosynthetic process"/>
    <property type="evidence" value="ECO:0007669"/>
    <property type="project" value="TreeGrafter"/>
</dbReference>
<keyword evidence="10" id="KW-0028">Amino-acid biosynthesis</keyword>
<comment type="similarity">
    <text evidence="2 9">Belongs to the aspartokinase family.</text>
</comment>
<evidence type="ECO:0000256" key="2">
    <source>
        <dbReference type="ARBA" id="ARBA00010122"/>
    </source>
</evidence>
<dbReference type="GO" id="GO:0004072">
    <property type="term" value="F:aspartate kinase activity"/>
    <property type="evidence" value="ECO:0007669"/>
    <property type="project" value="UniProtKB-EC"/>
</dbReference>
<dbReference type="UniPathway" id="UPA00051">
    <property type="reaction ID" value="UER00462"/>
</dbReference>
<dbReference type="PANTHER" id="PTHR21499">
    <property type="entry name" value="ASPARTATE KINASE"/>
    <property type="match status" value="1"/>
</dbReference>
<dbReference type="Pfam" id="PF00696">
    <property type="entry name" value="AA_kinase"/>
    <property type="match status" value="1"/>
</dbReference>
<evidence type="ECO:0000256" key="9">
    <source>
        <dbReference type="RuleBase" id="RU003448"/>
    </source>
</evidence>
<dbReference type="Pfam" id="PF22468">
    <property type="entry name" value="ACT_9"/>
    <property type="match status" value="2"/>
</dbReference>
<dbReference type="InterPro" id="IPR036393">
    <property type="entry name" value="AceGlu_kinase-like_sf"/>
</dbReference>
<evidence type="ECO:0000256" key="4">
    <source>
        <dbReference type="ARBA" id="ARBA00022741"/>
    </source>
</evidence>
<dbReference type="Gene3D" id="3.40.1160.10">
    <property type="entry name" value="Acetylglutamate kinase-like"/>
    <property type="match status" value="1"/>
</dbReference>
<evidence type="ECO:0000256" key="6">
    <source>
        <dbReference type="ARBA" id="ARBA00022840"/>
    </source>
</evidence>
<dbReference type="InterPro" id="IPR045865">
    <property type="entry name" value="ACT-like_dom_sf"/>
</dbReference>
<dbReference type="InterPro" id="IPR005260">
    <property type="entry name" value="Asp_kin_monofn"/>
</dbReference>
<feature type="domain" description="ACT" evidence="11">
    <location>
        <begin position="325"/>
        <end position="400"/>
    </location>
</feature>
<dbReference type="Gene3D" id="1.20.120.1320">
    <property type="entry name" value="Aspartokinase, catalytic domain"/>
    <property type="match status" value="1"/>
</dbReference>
<protein>
    <recommendedName>
        <fullName evidence="9">Aspartokinase</fullName>
        <ecNumber evidence="9">2.7.2.4</ecNumber>
    </recommendedName>
</protein>
<dbReference type="Gene3D" id="3.30.70.260">
    <property type="match status" value="2"/>
</dbReference>
<dbReference type="EMBL" id="JWLZ01000175">
    <property type="protein sequence ID" value="KHT62621.1"/>
    <property type="molecule type" value="Genomic_DNA"/>
</dbReference>
<name>A0A0B9GV53_9GAMM</name>
<evidence type="ECO:0000259" key="11">
    <source>
        <dbReference type="PROSITE" id="PS51671"/>
    </source>
</evidence>
<evidence type="ECO:0000256" key="3">
    <source>
        <dbReference type="ARBA" id="ARBA00022679"/>
    </source>
</evidence>
<dbReference type="FunFam" id="3.30.70.260:FF:000017">
    <property type="entry name" value="Aspartokinase"/>
    <property type="match status" value="1"/>
</dbReference>
<comment type="pathway">
    <text evidence="10">Amino-acid biosynthesis; L-threonine biosynthesis; L-threonine from L-aspartate: step 1/5.</text>
</comment>
<dbReference type="GO" id="GO:0009089">
    <property type="term" value="P:lysine biosynthetic process via diaminopimelate"/>
    <property type="evidence" value="ECO:0007669"/>
    <property type="project" value="UniProtKB-UniPathway"/>
</dbReference>
<proteinExistence type="inferred from homology"/>
<dbReference type="PANTHER" id="PTHR21499:SF59">
    <property type="entry name" value="ASPARTOKINASE"/>
    <property type="match status" value="1"/>
</dbReference>
<sequence length="465" mass="49859">MSFVENNFTVPPPITVAKFGGTSVADHAAMSRSATIIKDNPAAKVVLISACSGVTNLLVELANGIADNEQRSLRLQKLTSIHQSIIDKLAQPDTVAGHIEQLINNVAGLAEQAAESPSTKLTDQLVAHGELLSTHLFTQILNEMGATAQRFDIRSVMRTDSQYGKAIPEIDTIRQLADSQLQPLLEGDTIIVSQGFIGSNSDGETTTLGRGGSDYSAALVAEAISAETLEIWTDVPGMYTTDPRITANAKPISEISFSEASEMANFGAKILHPSTLLPAVRQQIPVFIGSSKAPEQGGTWIRQQVSEPPKFRALALRCNQTLVTLTSLNMFHAYGFLSEVFRILAEHKISVDLITTSEVSVSLTLDQTDTGGGAPSLPAAAMEQLSQLCRVEVEQDLCLVALIGNQLGDAPGAATQVFSRLDQYSPRMICFGASTHNLCFLVKTKESRDVVKVLHQGLFESPLCG</sequence>
<evidence type="ECO:0000256" key="7">
    <source>
        <dbReference type="ARBA" id="ARBA00047872"/>
    </source>
</evidence>
<comment type="pathway">
    <text evidence="10">Amino-acid biosynthesis; L-methionine biosynthesis via de novo pathway; L-homoserine from L-aspartate: step 1/3.</text>
</comment>
<feature type="binding site" evidence="8">
    <location>
        <position position="130"/>
    </location>
    <ligand>
        <name>substrate</name>
    </ligand>
</feature>
<dbReference type="EC" id="2.7.2.4" evidence="9"/>
<keyword evidence="5 9" id="KW-0418">Kinase</keyword>
<evidence type="ECO:0000256" key="10">
    <source>
        <dbReference type="RuleBase" id="RU004249"/>
    </source>
</evidence>
<feature type="binding site" evidence="8">
    <location>
        <position position="55"/>
    </location>
    <ligand>
        <name>substrate</name>
    </ligand>
</feature>
<dbReference type="PROSITE" id="PS51671">
    <property type="entry name" value="ACT"/>
    <property type="match status" value="1"/>
</dbReference>
<dbReference type="GO" id="GO:0005524">
    <property type="term" value="F:ATP binding"/>
    <property type="evidence" value="ECO:0007669"/>
    <property type="project" value="UniProtKB-KW"/>
</dbReference>
<organism evidence="12 13">
    <name type="scientific">Photobacterium gaetbulicola</name>
    <dbReference type="NCBI Taxonomy" id="1295392"/>
    <lineage>
        <taxon>Bacteria</taxon>
        <taxon>Pseudomonadati</taxon>
        <taxon>Pseudomonadota</taxon>
        <taxon>Gammaproteobacteria</taxon>
        <taxon>Vibrionales</taxon>
        <taxon>Vibrionaceae</taxon>
        <taxon>Photobacterium</taxon>
    </lineage>
</organism>
<dbReference type="NCBIfam" id="TIGR00657">
    <property type="entry name" value="asp_kinases"/>
    <property type="match status" value="1"/>
</dbReference>
<feature type="binding site" evidence="8">
    <location>
        <position position="239"/>
    </location>
    <ligand>
        <name>ATP</name>
        <dbReference type="ChEBI" id="CHEBI:30616"/>
    </ligand>
</feature>
<keyword evidence="6 8" id="KW-0067">ATP-binding</keyword>
<feature type="binding site" evidence="8">
    <location>
        <position position="244"/>
    </location>
    <ligand>
        <name>ATP</name>
        <dbReference type="ChEBI" id="CHEBI:30616"/>
    </ligand>
</feature>
<dbReference type="GO" id="GO:0005829">
    <property type="term" value="C:cytosol"/>
    <property type="evidence" value="ECO:0007669"/>
    <property type="project" value="TreeGrafter"/>
</dbReference>
<evidence type="ECO:0000313" key="13">
    <source>
        <dbReference type="Proteomes" id="UP000031278"/>
    </source>
</evidence>
<keyword evidence="3 9" id="KW-0808">Transferase</keyword>
<evidence type="ECO:0000256" key="5">
    <source>
        <dbReference type="ARBA" id="ARBA00022777"/>
    </source>
</evidence>
<dbReference type="AlphaFoldDB" id="A0A0B9GV53"/>
<evidence type="ECO:0000256" key="1">
    <source>
        <dbReference type="ARBA" id="ARBA00004766"/>
    </source>
</evidence>
<dbReference type="InterPro" id="IPR018042">
    <property type="entry name" value="Aspartate_kinase_CS"/>
</dbReference>
<evidence type="ECO:0000256" key="8">
    <source>
        <dbReference type="PIRSR" id="PIRSR000726-1"/>
    </source>
</evidence>
<dbReference type="InterPro" id="IPR002912">
    <property type="entry name" value="ACT_dom"/>
</dbReference>
<feature type="binding site" evidence="8">
    <location>
        <begin position="18"/>
        <end position="21"/>
    </location>
    <ligand>
        <name>ATP</name>
        <dbReference type="ChEBI" id="CHEBI:30616"/>
    </ligand>
</feature>
<gene>
    <name evidence="12" type="ORF">RJ45_16755</name>
</gene>
<dbReference type="InterPro" id="IPR001048">
    <property type="entry name" value="Asp/Glu/Uridylate_kinase"/>
</dbReference>
<dbReference type="InterPro" id="IPR001341">
    <property type="entry name" value="Asp_kinase"/>
</dbReference>